<dbReference type="InterPro" id="IPR003744">
    <property type="entry name" value="YhhQ"/>
</dbReference>
<comment type="subcellular location">
    <subcellularLocation>
        <location evidence="1">Cell inner membrane</location>
        <topology evidence="1">Multi-pass membrane protein</topology>
    </subcellularLocation>
</comment>
<dbReference type="PANTHER" id="PTHR34300:SF2">
    <property type="entry name" value="QUEUOSINE PRECURSOR TRANSPORTER-RELATED"/>
    <property type="match status" value="1"/>
</dbReference>
<feature type="transmembrane region" description="Helical" evidence="1">
    <location>
        <begin position="57"/>
        <end position="78"/>
    </location>
</feature>
<dbReference type="NCBIfam" id="TIGR00697">
    <property type="entry name" value="queuosine precursor transporter"/>
    <property type="match status" value="1"/>
</dbReference>
<dbReference type="STRING" id="1470434.AZF00_05710"/>
<keyword evidence="1" id="KW-1133">Transmembrane helix</keyword>
<dbReference type="GO" id="GO:0005886">
    <property type="term" value="C:plasma membrane"/>
    <property type="evidence" value="ECO:0007669"/>
    <property type="project" value="UniProtKB-SubCell"/>
</dbReference>
<sequence>MMSNTLNNKATRLFIFLGGFFVANALIAELIGVKIFSLEHTLGMPPLDLSIFGIEHLSFNLTVGVLLWPFVFVLTDIINEYYGKRGVQLLSYLTAGLIVYAFAMFFIGIHLVPADFWPQSHISPALPQSEQDNLRALVSDYDAAFKLVFGQGLWIILGSLVAFLLGQIIDVKVFHRVKEITGERWIWLRATGSTLVSQFIDSFVVLFIAFYIGADWSLQLVFAIGVVNYIYKFMMAVVMTPVLYGVHYIIEKYLGDELASTLKQQALTSSH</sequence>
<dbReference type="Proteomes" id="UP000074119">
    <property type="component" value="Chromosome"/>
</dbReference>
<feature type="transmembrane region" description="Helical" evidence="1">
    <location>
        <begin position="12"/>
        <end position="37"/>
    </location>
</feature>
<name>A0A127M3J6_9GAMM</name>
<protein>
    <recommendedName>
        <fullName evidence="1">Probable queuosine precursor transporter</fullName>
        <shortName evidence="1">Q precursor transporter</shortName>
    </recommendedName>
</protein>
<accession>A0A127M3J6</accession>
<evidence type="ECO:0000313" key="3">
    <source>
        <dbReference type="Proteomes" id="UP000074119"/>
    </source>
</evidence>
<dbReference type="AlphaFoldDB" id="A0A127M3J6"/>
<organism evidence="2 3">
    <name type="scientific">Zhongshania aliphaticivorans</name>
    <dbReference type="NCBI Taxonomy" id="1470434"/>
    <lineage>
        <taxon>Bacteria</taxon>
        <taxon>Pseudomonadati</taxon>
        <taxon>Pseudomonadota</taxon>
        <taxon>Gammaproteobacteria</taxon>
        <taxon>Cellvibrionales</taxon>
        <taxon>Spongiibacteraceae</taxon>
        <taxon>Zhongshania</taxon>
    </lineage>
</organism>
<keyword evidence="1" id="KW-0997">Cell inner membrane</keyword>
<evidence type="ECO:0000313" key="2">
    <source>
        <dbReference type="EMBL" id="AMO67824.1"/>
    </source>
</evidence>
<dbReference type="PANTHER" id="PTHR34300">
    <property type="entry name" value="QUEUOSINE PRECURSOR TRANSPORTER-RELATED"/>
    <property type="match status" value="1"/>
</dbReference>
<dbReference type="GO" id="GO:0022857">
    <property type="term" value="F:transmembrane transporter activity"/>
    <property type="evidence" value="ECO:0007669"/>
    <property type="project" value="UniProtKB-UniRule"/>
</dbReference>
<dbReference type="Pfam" id="PF02592">
    <property type="entry name" value="Vut_1"/>
    <property type="match status" value="1"/>
</dbReference>
<dbReference type="KEGG" id="zal:AZF00_05710"/>
<feature type="transmembrane region" description="Helical" evidence="1">
    <location>
        <begin position="90"/>
        <end position="112"/>
    </location>
</feature>
<proteinExistence type="inferred from homology"/>
<feature type="transmembrane region" description="Helical" evidence="1">
    <location>
        <begin position="220"/>
        <end position="244"/>
    </location>
</feature>
<evidence type="ECO:0000256" key="1">
    <source>
        <dbReference type="HAMAP-Rule" id="MF_02088"/>
    </source>
</evidence>
<feature type="transmembrane region" description="Helical" evidence="1">
    <location>
        <begin position="143"/>
        <end position="165"/>
    </location>
</feature>
<dbReference type="RefSeq" id="WP_008246842.1">
    <property type="nucleotide sequence ID" value="NZ_CP014544.1"/>
</dbReference>
<dbReference type="EMBL" id="CP014544">
    <property type="protein sequence ID" value="AMO67824.1"/>
    <property type="molecule type" value="Genomic_DNA"/>
</dbReference>
<comment type="function">
    <text evidence="1">Involved in the import of queuosine (Q) precursors, required for Q precursor salvage.</text>
</comment>
<comment type="similarity">
    <text evidence="1">Belongs to the vitamin uptake transporter (VUT/ECF) (TC 2.A.88) family. Q precursor transporter subfamily.</text>
</comment>
<feature type="transmembrane region" description="Helical" evidence="1">
    <location>
        <begin position="186"/>
        <end position="214"/>
    </location>
</feature>
<keyword evidence="1" id="KW-1003">Cell membrane</keyword>
<keyword evidence="1" id="KW-0472">Membrane</keyword>
<reference evidence="2 3" key="1">
    <citation type="submission" date="2015-12" db="EMBL/GenBank/DDBJ databases">
        <authorList>
            <person name="Shamseldin A."/>
            <person name="Moawad H."/>
            <person name="Abd El-Rahim W.M."/>
            <person name="Sadowsky M.J."/>
        </authorList>
    </citation>
    <scope>NUCLEOTIDE SEQUENCE [LARGE SCALE GENOMIC DNA]</scope>
    <source>
        <strain evidence="2 3">SM2</strain>
    </source>
</reference>
<gene>
    <name evidence="2" type="ORF">AZF00_05710</name>
</gene>
<keyword evidence="1" id="KW-0813">Transport</keyword>
<dbReference type="HAMAP" id="MF_02088">
    <property type="entry name" value="Q_prec_transport"/>
    <property type="match status" value="1"/>
</dbReference>
<keyword evidence="1" id="KW-0812">Transmembrane</keyword>